<comment type="caution">
    <text evidence="2">The sequence shown here is derived from an EMBL/GenBank/DDBJ whole genome shotgun (WGS) entry which is preliminary data.</text>
</comment>
<feature type="domain" description="DUF4468" evidence="1">
    <location>
        <begin position="19"/>
        <end position="84"/>
    </location>
</feature>
<protein>
    <recommendedName>
        <fullName evidence="1">DUF4468 domain-containing protein</fullName>
    </recommendedName>
</protein>
<dbReference type="Pfam" id="PF14730">
    <property type="entry name" value="DUF4468"/>
    <property type="match status" value="1"/>
</dbReference>
<accession>J9C0X4</accession>
<evidence type="ECO:0000259" key="1">
    <source>
        <dbReference type="Pfam" id="PF14730"/>
    </source>
</evidence>
<name>J9C0X4_9ZZZZ</name>
<dbReference type="Gene3D" id="3.30.530.80">
    <property type="match status" value="1"/>
</dbReference>
<gene>
    <name evidence="2" type="ORF">EVA_18419</name>
</gene>
<proteinExistence type="predicted"/>
<reference evidence="2" key="1">
    <citation type="journal article" date="2012" name="PLoS ONE">
        <title>Gene sets for utilization of primary and secondary nutrition supplies in the distal gut of endangered iberian lynx.</title>
        <authorList>
            <person name="Alcaide M."/>
            <person name="Messina E."/>
            <person name="Richter M."/>
            <person name="Bargiela R."/>
            <person name="Peplies J."/>
            <person name="Huws S.A."/>
            <person name="Newbold C.J."/>
            <person name="Golyshin P.N."/>
            <person name="Simon M.A."/>
            <person name="Lopez G."/>
            <person name="Yakimov M.M."/>
            <person name="Ferrer M."/>
        </authorList>
    </citation>
    <scope>NUCLEOTIDE SEQUENCE</scope>
</reference>
<feature type="non-terminal residue" evidence="2">
    <location>
        <position position="86"/>
    </location>
</feature>
<evidence type="ECO:0000313" key="2">
    <source>
        <dbReference type="EMBL" id="EJW93475.1"/>
    </source>
</evidence>
<sequence length="86" mass="9362">MAPYLAADAVPVVDGRVEWTCVVSVPGVSAEVLYNKCKGYLDAVVQGAKSQKESRIALVNEREHRLIASMREAMTISSAYLSLNHP</sequence>
<dbReference type="AlphaFoldDB" id="J9C0X4"/>
<dbReference type="InterPro" id="IPR027823">
    <property type="entry name" value="DUF4468"/>
</dbReference>
<organism evidence="2">
    <name type="scientific">gut metagenome</name>
    <dbReference type="NCBI Taxonomy" id="749906"/>
    <lineage>
        <taxon>unclassified sequences</taxon>
        <taxon>metagenomes</taxon>
        <taxon>organismal metagenomes</taxon>
    </lineage>
</organism>
<dbReference type="EMBL" id="AMCI01006953">
    <property type="protein sequence ID" value="EJW93475.1"/>
    <property type="molecule type" value="Genomic_DNA"/>
</dbReference>